<comment type="caution">
    <text evidence="4">The sequence shown here is derived from an EMBL/GenBank/DDBJ whole genome shotgun (WGS) entry which is preliminary data.</text>
</comment>
<keyword evidence="2" id="KW-1133">Transmembrane helix</keyword>
<evidence type="ECO:0000256" key="2">
    <source>
        <dbReference type="SAM" id="Phobius"/>
    </source>
</evidence>
<dbReference type="Proteomes" id="UP000490535">
    <property type="component" value="Unassembled WGS sequence"/>
</dbReference>
<dbReference type="PANTHER" id="PTHR46118:SF4">
    <property type="entry name" value="PROTEIN ABHD11"/>
    <property type="match status" value="1"/>
</dbReference>
<proteinExistence type="predicted"/>
<dbReference type="InterPro" id="IPR000639">
    <property type="entry name" value="Epox_hydrolase-like"/>
</dbReference>
<accession>A0A833PJ79</accession>
<keyword evidence="2" id="KW-0812">Transmembrane</keyword>
<dbReference type="InterPro" id="IPR000073">
    <property type="entry name" value="AB_hydrolase_1"/>
</dbReference>
<dbReference type="Pfam" id="PF00561">
    <property type="entry name" value="Abhydrolase_1"/>
    <property type="match status" value="2"/>
</dbReference>
<evidence type="ECO:0000313" key="5">
    <source>
        <dbReference type="Proteomes" id="UP000490535"/>
    </source>
</evidence>
<dbReference type="EMBL" id="WNDP01000015">
    <property type="protein sequence ID" value="KAF1027002.1"/>
    <property type="molecule type" value="Genomic_DNA"/>
</dbReference>
<keyword evidence="1" id="KW-0378">Hydrolase</keyword>
<evidence type="ECO:0000256" key="1">
    <source>
        <dbReference type="ARBA" id="ARBA00022801"/>
    </source>
</evidence>
<dbReference type="PANTHER" id="PTHR46118">
    <property type="entry name" value="PROTEIN ABHD11"/>
    <property type="match status" value="1"/>
</dbReference>
<keyword evidence="2" id="KW-0472">Membrane</keyword>
<dbReference type="Gene3D" id="3.40.50.1820">
    <property type="entry name" value="alpha/beta hydrolase"/>
    <property type="match status" value="1"/>
</dbReference>
<organism evidence="4 5">
    <name type="scientific">Acinetobacter bereziniae</name>
    <name type="common">Acinetobacter genomosp. 10</name>
    <dbReference type="NCBI Taxonomy" id="106648"/>
    <lineage>
        <taxon>Bacteria</taxon>
        <taxon>Pseudomonadati</taxon>
        <taxon>Pseudomonadota</taxon>
        <taxon>Gammaproteobacteria</taxon>
        <taxon>Moraxellales</taxon>
        <taxon>Moraxellaceae</taxon>
        <taxon>Acinetobacter</taxon>
    </lineage>
</organism>
<dbReference type="PRINTS" id="PR00412">
    <property type="entry name" value="EPOXHYDRLASE"/>
</dbReference>
<feature type="transmembrane region" description="Helical" evidence="2">
    <location>
        <begin position="20"/>
        <end position="40"/>
    </location>
</feature>
<evidence type="ECO:0000313" key="4">
    <source>
        <dbReference type="EMBL" id="KAF1027002.1"/>
    </source>
</evidence>
<feature type="domain" description="AB hydrolase-1" evidence="3">
    <location>
        <begin position="122"/>
        <end position="243"/>
    </location>
</feature>
<dbReference type="AlphaFoldDB" id="A0A833PJ79"/>
<dbReference type="InterPro" id="IPR029058">
    <property type="entry name" value="AB_hydrolase_fold"/>
</dbReference>
<sequence length="256" mass="29414">MLLNYQYDQAQSASENRQTLVLIHGLFGSLSNLGIIARAFQEKFNILQLDVRNHGHSEHSAEMNYTFMASDVLETLDHLKIETFVVVGHSMGGKIAMKLADLAQDRMLKMVVLDMTPFAYQENHHDQIFKALFAVENSQLESRKEATELMRQYLQEEMVIQFLLKSFNKGKWMFNVQALFNHYADILDWQNQAVNAVPALFIKGGNSPYISKQEHFEAIKSQFSHSQVEIIEQVGHWLHAEKPAEVNQLISAFIEK</sequence>
<reference evidence="5" key="1">
    <citation type="journal article" date="2020" name="MBio">
        <title>Horizontal gene transfer to a defensive symbiont with a reduced genome amongst a multipartite beetle microbiome.</title>
        <authorList>
            <person name="Waterworth S.C."/>
            <person name="Florez L.V."/>
            <person name="Rees E.R."/>
            <person name="Hertweck C."/>
            <person name="Kaltenpoth M."/>
            <person name="Kwan J.C."/>
        </authorList>
    </citation>
    <scope>NUCLEOTIDE SEQUENCE [LARGE SCALE GENOMIC DNA]</scope>
</reference>
<feature type="domain" description="AB hydrolase-1" evidence="3">
    <location>
        <begin position="19"/>
        <end position="120"/>
    </location>
</feature>
<name>A0A833PJ79_ACIBZ</name>
<dbReference type="GO" id="GO:0016787">
    <property type="term" value="F:hydrolase activity"/>
    <property type="evidence" value="ECO:0007669"/>
    <property type="project" value="UniProtKB-KW"/>
</dbReference>
<dbReference type="SUPFAM" id="SSF53474">
    <property type="entry name" value="alpha/beta-Hydrolases"/>
    <property type="match status" value="1"/>
</dbReference>
<protein>
    <submittedName>
        <fullName evidence="4">Esterase YbfF</fullName>
    </submittedName>
</protein>
<gene>
    <name evidence="4" type="primary">ybfF</name>
    <name evidence="4" type="ORF">GAK29_00969</name>
</gene>
<evidence type="ECO:0000259" key="3">
    <source>
        <dbReference type="Pfam" id="PF00561"/>
    </source>
</evidence>